<organism evidence="1 2">
    <name type="scientific">Hygrophoropsis aurantiaca</name>
    <dbReference type="NCBI Taxonomy" id="72124"/>
    <lineage>
        <taxon>Eukaryota</taxon>
        <taxon>Fungi</taxon>
        <taxon>Dikarya</taxon>
        <taxon>Basidiomycota</taxon>
        <taxon>Agaricomycotina</taxon>
        <taxon>Agaricomycetes</taxon>
        <taxon>Agaricomycetidae</taxon>
        <taxon>Boletales</taxon>
        <taxon>Coniophorineae</taxon>
        <taxon>Hygrophoropsidaceae</taxon>
        <taxon>Hygrophoropsis</taxon>
    </lineage>
</organism>
<comment type="caution">
    <text evidence="1">The sequence shown here is derived from an EMBL/GenBank/DDBJ whole genome shotgun (WGS) entry which is preliminary data.</text>
</comment>
<proteinExistence type="predicted"/>
<evidence type="ECO:0000313" key="2">
    <source>
        <dbReference type="Proteomes" id="UP000790377"/>
    </source>
</evidence>
<gene>
    <name evidence="1" type="ORF">BJ138DRAFT_645020</name>
</gene>
<accession>A0ACB7ZZ32</accession>
<name>A0ACB7ZZ32_9AGAM</name>
<dbReference type="Proteomes" id="UP000790377">
    <property type="component" value="Unassembled WGS sequence"/>
</dbReference>
<reference evidence="1" key="1">
    <citation type="journal article" date="2021" name="New Phytol.">
        <title>Evolutionary innovations through gain and loss of genes in the ectomycorrhizal Boletales.</title>
        <authorList>
            <person name="Wu G."/>
            <person name="Miyauchi S."/>
            <person name="Morin E."/>
            <person name="Kuo A."/>
            <person name="Drula E."/>
            <person name="Varga T."/>
            <person name="Kohler A."/>
            <person name="Feng B."/>
            <person name="Cao Y."/>
            <person name="Lipzen A."/>
            <person name="Daum C."/>
            <person name="Hundley H."/>
            <person name="Pangilinan J."/>
            <person name="Johnson J."/>
            <person name="Barry K."/>
            <person name="LaButti K."/>
            <person name="Ng V."/>
            <person name="Ahrendt S."/>
            <person name="Min B."/>
            <person name="Choi I.G."/>
            <person name="Park H."/>
            <person name="Plett J.M."/>
            <person name="Magnuson J."/>
            <person name="Spatafora J.W."/>
            <person name="Nagy L.G."/>
            <person name="Henrissat B."/>
            <person name="Grigoriev I.V."/>
            <person name="Yang Z.L."/>
            <person name="Xu J."/>
            <person name="Martin F.M."/>
        </authorList>
    </citation>
    <scope>NUCLEOTIDE SEQUENCE</scope>
    <source>
        <strain evidence="1">ATCC 28755</strain>
    </source>
</reference>
<dbReference type="EMBL" id="MU268037">
    <property type="protein sequence ID" value="KAH7906315.1"/>
    <property type="molecule type" value="Genomic_DNA"/>
</dbReference>
<keyword evidence="2" id="KW-1185">Reference proteome</keyword>
<sequence>MSTSASPEVENGPAMQARTSTKVFKGHTNWVVSVAYFSDGERIISGSFDKTVRIWNVETQKQEGDSMMHDFLVTHMALSPDGRTLVSSGTGVVFWDLESRTMIWKKEREEAGEFRVAYSPTGKLIAASREEEIELLDAETGKQIREPLQFGGVVWSLAFSPDGLRLAAGARPSGSPGRTDSGSVRVFDVVTGVTSLEFTLDGVTTSSGKFAIGLFNTAMTSLVFSLDGQQIITTAEGSVRVWDAATGHEVGNPMLTGYLIHQIALNPDGRRIAITTHGQNVFVWDLTTRRQIGRSLQARRKYGLLSVAWSPDGRSIIAGEVALVGSGVSQIHLWDSKIHLWDVPPLDTVTLPVLSEGSPPLPSTGTSQPRRASLSPSILDLPATSLKLPVNTSGGGDNWESATNDSFDSVLDLDADGTQPAQRRKRRRRHGTPAASTSPPSIPVVPTNMLATAERGPHAPQGRTIPPAPLDAQTSRPRFGSLLTQSWIRRLMVSIRRTPKLSFTNVADDPLQARENPKTTHSAQQSQGDAEQNPSESRQVNNTRPRERRQRSARRNGDGIGMIAPSPMYDRYQVATEEYWYDPNNPPLIDRIFFCMICCGVPKDDASYISNVDSDPEPSVPPADTQAGPSTSQSQRAPLAAADPTTTPSTPARPGGVSRLWRRILNLVLRRILNLVLRPSHRKQQESHQLQTAAHTAPQPSCRSTP</sequence>
<protein>
    <submittedName>
        <fullName evidence="1">WD40-repeat-containing domain protein</fullName>
    </submittedName>
</protein>
<evidence type="ECO:0000313" key="1">
    <source>
        <dbReference type="EMBL" id="KAH7906315.1"/>
    </source>
</evidence>